<reference evidence="2" key="2">
    <citation type="submission" date="2020-12" db="EMBL/GenBank/DDBJ databases">
        <title>New Spironucleus salmonicida genome in near-complete chromosomes.</title>
        <authorList>
            <person name="Xu F."/>
            <person name="Kurt Z."/>
            <person name="Jimenez-Gonzalez A."/>
            <person name="Astvaldsson A."/>
            <person name="Andersson J.O."/>
            <person name="Svard S.G."/>
        </authorList>
    </citation>
    <scope>NUCLEOTIDE SEQUENCE</scope>
    <source>
        <strain evidence="2">ATCC 50377</strain>
    </source>
</reference>
<dbReference type="PANTHER" id="PTHR18901:SF38">
    <property type="entry name" value="PSEUDOURIDINE-5'-PHOSPHATASE"/>
    <property type="match status" value="1"/>
</dbReference>
<dbReference type="EMBL" id="AUWU02000003">
    <property type="protein sequence ID" value="KAH0575445.1"/>
    <property type="molecule type" value="Genomic_DNA"/>
</dbReference>
<dbReference type="InterPro" id="IPR023198">
    <property type="entry name" value="PGP-like_dom2"/>
</dbReference>
<accession>V6LSS5</accession>
<dbReference type="InterPro" id="IPR023214">
    <property type="entry name" value="HAD_sf"/>
</dbReference>
<dbReference type="SFLD" id="SFLDS00003">
    <property type="entry name" value="Haloacid_Dehalogenase"/>
    <property type="match status" value="1"/>
</dbReference>
<evidence type="ECO:0000313" key="2">
    <source>
        <dbReference type="EMBL" id="KAH0575445.1"/>
    </source>
</evidence>
<dbReference type="OrthoDB" id="40579at2759"/>
<dbReference type="EMBL" id="KI546038">
    <property type="protein sequence ID" value="EST47655.1"/>
    <property type="molecule type" value="Genomic_DNA"/>
</dbReference>
<dbReference type="CDD" id="cd07505">
    <property type="entry name" value="HAD_BPGM-like"/>
    <property type="match status" value="1"/>
</dbReference>
<proteinExistence type="predicted"/>
<dbReference type="NCBIfam" id="TIGR01509">
    <property type="entry name" value="HAD-SF-IA-v3"/>
    <property type="match status" value="1"/>
</dbReference>
<dbReference type="AlphaFoldDB" id="V6LSS5"/>
<gene>
    <name evidence="1" type="ORF">SS50377_12350</name>
    <name evidence="2" type="ORF">SS50377_23078</name>
</gene>
<dbReference type="Proteomes" id="UP000018208">
    <property type="component" value="Unassembled WGS sequence"/>
</dbReference>
<sequence length="216" mass="24639">MLPNKEYYIFDFDGTLFNSLAVFGQIDNMIMKKYNISFNRHQYEDRIGGLSIKKFTEFLTKEFKLDVQPQQIYKDRLDAFTAQIKQIQFIDGAIQFLKLLKSQGKKVGIASATDPDYFKIITSTYPELIELTNNTIVTCYEVGKSKPDPSVYLECLNRLGGNINDGIVFEDSYPGIQGAKASGMFVCGIISDKRSFEKKTELCDAYAENFLQFLVQ</sequence>
<dbReference type="InterPro" id="IPR036412">
    <property type="entry name" value="HAD-like_sf"/>
</dbReference>
<dbReference type="Pfam" id="PF13419">
    <property type="entry name" value="HAD_2"/>
    <property type="match status" value="1"/>
</dbReference>
<dbReference type="SUPFAM" id="SSF56784">
    <property type="entry name" value="HAD-like"/>
    <property type="match status" value="1"/>
</dbReference>
<dbReference type="GO" id="GO:0016791">
    <property type="term" value="F:phosphatase activity"/>
    <property type="evidence" value="ECO:0007669"/>
    <property type="project" value="TreeGrafter"/>
</dbReference>
<evidence type="ECO:0000313" key="3">
    <source>
        <dbReference type="Proteomes" id="UP000018208"/>
    </source>
</evidence>
<protein>
    <submittedName>
        <fullName evidence="2">Beta-phosphoglucomutase</fullName>
    </submittedName>
    <submittedName>
        <fullName evidence="1">Hydrolase, haloacid dehalogenase-like family protein</fullName>
    </submittedName>
</protein>
<dbReference type="SFLD" id="SFLDG01129">
    <property type="entry name" value="C1.5:_HAD__Beta-PGM__Phosphata"/>
    <property type="match status" value="1"/>
</dbReference>
<keyword evidence="3" id="KW-1185">Reference proteome</keyword>
<dbReference type="InterPro" id="IPR041492">
    <property type="entry name" value="HAD_2"/>
</dbReference>
<dbReference type="InterPro" id="IPR006439">
    <property type="entry name" value="HAD-SF_hydro_IA"/>
</dbReference>
<organism evidence="1">
    <name type="scientific">Spironucleus salmonicida</name>
    <dbReference type="NCBI Taxonomy" id="348837"/>
    <lineage>
        <taxon>Eukaryota</taxon>
        <taxon>Metamonada</taxon>
        <taxon>Diplomonadida</taxon>
        <taxon>Hexamitidae</taxon>
        <taxon>Hexamitinae</taxon>
        <taxon>Spironucleus</taxon>
    </lineage>
</organism>
<dbReference type="VEuPathDB" id="GiardiaDB:SS50377_23078"/>
<name>V6LSS5_9EUKA</name>
<dbReference type="Gene3D" id="3.40.50.1000">
    <property type="entry name" value="HAD superfamily/HAD-like"/>
    <property type="match status" value="1"/>
</dbReference>
<dbReference type="Gene3D" id="1.10.150.240">
    <property type="entry name" value="Putative phosphatase, domain 2"/>
    <property type="match status" value="1"/>
</dbReference>
<reference evidence="1 2" key="1">
    <citation type="journal article" date="2014" name="PLoS Genet.">
        <title>The Genome of Spironucleus salmonicida Highlights a Fish Pathogen Adapted to Fluctuating Environments.</title>
        <authorList>
            <person name="Xu F."/>
            <person name="Jerlstrom-Hultqvist J."/>
            <person name="Einarsson E."/>
            <person name="Astvaldsson A."/>
            <person name="Svard S.G."/>
            <person name="Andersson J.O."/>
        </authorList>
    </citation>
    <scope>NUCLEOTIDE SEQUENCE</scope>
    <source>
        <strain evidence="2">ATCC 50377</strain>
    </source>
</reference>
<keyword evidence="1" id="KW-0378">Hydrolase</keyword>
<dbReference type="PANTHER" id="PTHR18901">
    <property type="entry name" value="2-DEOXYGLUCOSE-6-PHOSPHATE PHOSPHATASE 2"/>
    <property type="match status" value="1"/>
</dbReference>
<evidence type="ECO:0000313" key="1">
    <source>
        <dbReference type="EMBL" id="EST47655.1"/>
    </source>
</evidence>